<feature type="compositionally biased region" description="Basic and acidic residues" evidence="1">
    <location>
        <begin position="50"/>
        <end position="59"/>
    </location>
</feature>
<keyword evidence="3" id="KW-1185">Reference proteome</keyword>
<feature type="compositionally biased region" description="Basic and acidic residues" evidence="1">
    <location>
        <begin position="26"/>
        <end position="43"/>
    </location>
</feature>
<gene>
    <name evidence="2" type="ORF">TNCT_220831</name>
</gene>
<sequence length="71" mass="8293">MDRAYMENLATGDTMYGGSGSGSGIYRERDPATRETRPDGAERRQRKRESRIQEKRGWRKKDCWTMDFAIC</sequence>
<dbReference type="Proteomes" id="UP000887116">
    <property type="component" value="Unassembled WGS sequence"/>
</dbReference>
<comment type="caution">
    <text evidence="2">The sequence shown here is derived from an EMBL/GenBank/DDBJ whole genome shotgun (WGS) entry which is preliminary data.</text>
</comment>
<feature type="region of interest" description="Disordered" evidence="1">
    <location>
        <begin position="1"/>
        <end position="59"/>
    </location>
</feature>
<evidence type="ECO:0000313" key="2">
    <source>
        <dbReference type="EMBL" id="GFR08606.1"/>
    </source>
</evidence>
<organism evidence="2 3">
    <name type="scientific">Trichonephila clavata</name>
    <name type="common">Joro spider</name>
    <name type="synonym">Nephila clavata</name>
    <dbReference type="NCBI Taxonomy" id="2740835"/>
    <lineage>
        <taxon>Eukaryota</taxon>
        <taxon>Metazoa</taxon>
        <taxon>Ecdysozoa</taxon>
        <taxon>Arthropoda</taxon>
        <taxon>Chelicerata</taxon>
        <taxon>Arachnida</taxon>
        <taxon>Araneae</taxon>
        <taxon>Araneomorphae</taxon>
        <taxon>Entelegynae</taxon>
        <taxon>Araneoidea</taxon>
        <taxon>Nephilidae</taxon>
        <taxon>Trichonephila</taxon>
    </lineage>
</organism>
<evidence type="ECO:0000256" key="1">
    <source>
        <dbReference type="SAM" id="MobiDB-lite"/>
    </source>
</evidence>
<dbReference type="AlphaFoldDB" id="A0A8X6LF77"/>
<accession>A0A8X6LF77</accession>
<dbReference type="EMBL" id="BMAO01026326">
    <property type="protein sequence ID" value="GFR08606.1"/>
    <property type="molecule type" value="Genomic_DNA"/>
</dbReference>
<reference evidence="2" key="1">
    <citation type="submission" date="2020-07" db="EMBL/GenBank/DDBJ databases">
        <title>Multicomponent nature underlies the extraordinary mechanical properties of spider dragline silk.</title>
        <authorList>
            <person name="Kono N."/>
            <person name="Nakamura H."/>
            <person name="Mori M."/>
            <person name="Yoshida Y."/>
            <person name="Ohtoshi R."/>
            <person name="Malay A.D."/>
            <person name="Moran D.A.P."/>
            <person name="Tomita M."/>
            <person name="Numata K."/>
            <person name="Arakawa K."/>
        </authorList>
    </citation>
    <scope>NUCLEOTIDE SEQUENCE</scope>
</reference>
<protein>
    <submittedName>
        <fullName evidence="2">Uncharacterized protein</fullName>
    </submittedName>
</protein>
<name>A0A8X6LF77_TRICU</name>
<proteinExistence type="predicted"/>
<evidence type="ECO:0000313" key="3">
    <source>
        <dbReference type="Proteomes" id="UP000887116"/>
    </source>
</evidence>